<dbReference type="AlphaFoldDB" id="A0A3P3VRK6"/>
<dbReference type="InterPro" id="IPR007338">
    <property type="entry name" value="DUF416"/>
</dbReference>
<reference evidence="1 2" key="2">
    <citation type="submission" date="2018-12" db="EMBL/GenBank/DDBJ databases">
        <title>Simiduia agarivorans gen. nov., sp. nov., a marine, agarolytic bacterium isolated from shallow coastal water from Keelung, Taiwan.</title>
        <authorList>
            <person name="Shieh W.Y."/>
        </authorList>
    </citation>
    <scope>NUCLEOTIDE SEQUENCE [LARGE SCALE GENOMIC DNA]</scope>
    <source>
        <strain evidence="1 2">GTF-13</strain>
    </source>
</reference>
<proteinExistence type="predicted"/>
<sequence length="199" mass="21588">MPTTAPMPLAQLKHWQQIAFITALAERSLPNYRLFSELCQSGDASVLRQNLNLLWDCAGGLQGAKNFDKQLDLLEENTPDPARFDSYGARPALDCCVLVNAALSCAMKSNLDDCQSASTLSLATLTDFLEFSGAIDGADPDCDAQLQAHPLHQQEVAFQQALCKRLLQSPNPNKQLIQDLRTLAANEGVSQLGISAEAD</sequence>
<dbReference type="EMBL" id="QWEZ01000002">
    <property type="protein sequence ID" value="RRJ83443.1"/>
    <property type="molecule type" value="Genomic_DNA"/>
</dbReference>
<comment type="caution">
    <text evidence="1">The sequence shown here is derived from an EMBL/GenBank/DDBJ whole genome shotgun (WGS) entry which is preliminary data.</text>
</comment>
<organism evidence="1 2">
    <name type="scientific">Aestuariirhabdus litorea</name>
    <dbReference type="NCBI Taxonomy" id="2528527"/>
    <lineage>
        <taxon>Bacteria</taxon>
        <taxon>Pseudomonadati</taxon>
        <taxon>Pseudomonadota</taxon>
        <taxon>Gammaproteobacteria</taxon>
        <taxon>Oceanospirillales</taxon>
        <taxon>Aestuariirhabdaceae</taxon>
        <taxon>Aestuariirhabdus</taxon>
    </lineage>
</organism>
<keyword evidence="2" id="KW-1185">Reference proteome</keyword>
<reference evidence="1 2" key="1">
    <citation type="submission" date="2018-08" db="EMBL/GenBank/DDBJ databases">
        <authorList>
            <person name="Khan S.A."/>
        </authorList>
    </citation>
    <scope>NUCLEOTIDE SEQUENCE [LARGE SCALE GENOMIC DNA]</scope>
    <source>
        <strain evidence="1 2">GTF-13</strain>
    </source>
</reference>
<name>A0A3P3VRK6_9GAMM</name>
<dbReference type="Pfam" id="PF04222">
    <property type="entry name" value="DUF416"/>
    <property type="match status" value="1"/>
</dbReference>
<evidence type="ECO:0000313" key="2">
    <source>
        <dbReference type="Proteomes" id="UP000280792"/>
    </source>
</evidence>
<evidence type="ECO:0000313" key="1">
    <source>
        <dbReference type="EMBL" id="RRJ83443.1"/>
    </source>
</evidence>
<gene>
    <name evidence="1" type="ORF">D0544_16645</name>
</gene>
<dbReference type="InterPro" id="IPR023381">
    <property type="entry name" value="YP001051499.1-like_dom_sf"/>
</dbReference>
<dbReference type="Proteomes" id="UP000280792">
    <property type="component" value="Unassembled WGS sequence"/>
</dbReference>
<dbReference type="Gene3D" id="1.20.1590.10">
    <property type="entry name" value="YP_001051499.1 domain like"/>
    <property type="match status" value="1"/>
</dbReference>
<protein>
    <submittedName>
        <fullName evidence="1">DUF416 family protein</fullName>
    </submittedName>
</protein>
<dbReference type="RefSeq" id="WP_125018153.1">
    <property type="nucleotide sequence ID" value="NZ_QWEZ01000002.1"/>
</dbReference>
<accession>A0A3P3VRK6</accession>